<dbReference type="InterPro" id="IPR023801">
    <property type="entry name" value="His_deacetylse_dom"/>
</dbReference>
<organism evidence="3">
    <name type="scientific">hydrothermal vent metagenome</name>
    <dbReference type="NCBI Taxonomy" id="652676"/>
    <lineage>
        <taxon>unclassified sequences</taxon>
        <taxon>metagenomes</taxon>
        <taxon>ecological metagenomes</taxon>
    </lineage>
</organism>
<evidence type="ECO:0000313" key="3">
    <source>
        <dbReference type="EMBL" id="VAX30119.1"/>
    </source>
</evidence>
<evidence type="ECO:0000259" key="2">
    <source>
        <dbReference type="Pfam" id="PF00850"/>
    </source>
</evidence>
<dbReference type="PRINTS" id="PR01271">
    <property type="entry name" value="HISDACETLASE"/>
</dbReference>
<gene>
    <name evidence="3" type="ORF">MNBD_NITROSPIRAE03-1267</name>
</gene>
<dbReference type="EMBL" id="UOGI01000069">
    <property type="protein sequence ID" value="VAX30119.1"/>
    <property type="molecule type" value="Genomic_DNA"/>
</dbReference>
<dbReference type="SUPFAM" id="SSF52768">
    <property type="entry name" value="Arginase/deacetylase"/>
    <property type="match status" value="1"/>
</dbReference>
<dbReference type="GO" id="GO:0040029">
    <property type="term" value="P:epigenetic regulation of gene expression"/>
    <property type="evidence" value="ECO:0007669"/>
    <property type="project" value="TreeGrafter"/>
</dbReference>
<dbReference type="Gene3D" id="3.40.800.20">
    <property type="entry name" value="Histone deacetylase domain"/>
    <property type="match status" value="1"/>
</dbReference>
<dbReference type="GO" id="GO:0000118">
    <property type="term" value="C:histone deacetylase complex"/>
    <property type="evidence" value="ECO:0007669"/>
    <property type="project" value="UniProtKB-ARBA"/>
</dbReference>
<dbReference type="GO" id="GO:0016787">
    <property type="term" value="F:hydrolase activity"/>
    <property type="evidence" value="ECO:0007669"/>
    <property type="project" value="UniProtKB-KW"/>
</dbReference>
<dbReference type="PANTHER" id="PTHR10625:SF10">
    <property type="entry name" value="HISTONE DEACETYLASE HDAC1"/>
    <property type="match status" value="1"/>
</dbReference>
<keyword evidence="1" id="KW-0378">Hydrolase</keyword>
<reference evidence="3" key="1">
    <citation type="submission" date="2018-06" db="EMBL/GenBank/DDBJ databases">
        <authorList>
            <person name="Zhirakovskaya E."/>
        </authorList>
    </citation>
    <scope>NUCLEOTIDE SEQUENCE</scope>
</reference>
<dbReference type="InterPro" id="IPR023696">
    <property type="entry name" value="Ureohydrolase_dom_sf"/>
</dbReference>
<proteinExistence type="predicted"/>
<dbReference type="InterPro" id="IPR000286">
    <property type="entry name" value="HDACs"/>
</dbReference>
<dbReference type="Pfam" id="PF00850">
    <property type="entry name" value="Hist_deacetyl"/>
    <property type="match status" value="1"/>
</dbReference>
<sequence>MKKAGFIYDDVFLNHLPPAWHPESPQRLEAIHKRLKNSDIWDSLLHLKPKKAGFEEIGVVHTRDYIERTRNFGTGYLDADTYMSEGTLEAALYASGAVMEAIEKCHQGVINSAFCAVRPPGHHAEADRAMGFCIFNNVAVGAGYARSLGYDRVFIVDFDVHHGNGTEHIFYEDDTVFYFSTHQYPHYPGTGSERERGAGKGEGFTYNIPLPSGSGDKEYTRIYTEVLKGLVASFNPDIILISAGYDIHAKDPLSDIHVTDEGIRSIVRGILTAADGLPSVFSLEGGYDLTALADSVLITTEEMLGR</sequence>
<dbReference type="PRINTS" id="PR01270">
    <property type="entry name" value="HDASUPER"/>
</dbReference>
<dbReference type="InterPro" id="IPR003084">
    <property type="entry name" value="HDAC_I/II"/>
</dbReference>
<evidence type="ECO:0000256" key="1">
    <source>
        <dbReference type="ARBA" id="ARBA00022801"/>
    </source>
</evidence>
<dbReference type="InterPro" id="IPR037138">
    <property type="entry name" value="His_deacetylse_dom_sf"/>
</dbReference>
<name>A0A3B1CIQ6_9ZZZZ</name>
<feature type="domain" description="Histone deacetylase" evidence="2">
    <location>
        <begin position="21"/>
        <end position="302"/>
    </location>
</feature>
<dbReference type="GO" id="GO:0004407">
    <property type="term" value="F:histone deacetylase activity"/>
    <property type="evidence" value="ECO:0007669"/>
    <property type="project" value="InterPro"/>
</dbReference>
<dbReference type="PANTHER" id="PTHR10625">
    <property type="entry name" value="HISTONE DEACETYLASE HDAC1-RELATED"/>
    <property type="match status" value="1"/>
</dbReference>
<dbReference type="AlphaFoldDB" id="A0A3B1CIQ6"/>
<protein>
    <submittedName>
        <fullName evidence="3">Deacetylases, including yeast histone deacetylase and acetoin utilization protein</fullName>
    </submittedName>
</protein>
<accession>A0A3B1CIQ6</accession>
<dbReference type="CDD" id="cd09992">
    <property type="entry name" value="HDAC_classII"/>
    <property type="match status" value="1"/>
</dbReference>